<dbReference type="GO" id="GO:0005576">
    <property type="term" value="C:extracellular region"/>
    <property type="evidence" value="ECO:0007669"/>
    <property type="project" value="TreeGrafter"/>
</dbReference>
<dbReference type="Proteomes" id="UP000637423">
    <property type="component" value="Unassembled WGS sequence"/>
</dbReference>
<dbReference type="AlphaFoldDB" id="A0A916V0X4"/>
<dbReference type="InterPro" id="IPR052755">
    <property type="entry name" value="Lysozyme_Inhibitor_LprI"/>
</dbReference>
<dbReference type="InterPro" id="IPR009739">
    <property type="entry name" value="LprI-like_N"/>
</dbReference>
<evidence type="ECO:0000259" key="1">
    <source>
        <dbReference type="Pfam" id="PF07007"/>
    </source>
</evidence>
<name>A0A916V0X4_9BURK</name>
<dbReference type="Gene3D" id="1.20.1270.180">
    <property type="match status" value="1"/>
</dbReference>
<proteinExistence type="predicted"/>
<reference evidence="2" key="2">
    <citation type="submission" date="2020-09" db="EMBL/GenBank/DDBJ databases">
        <authorList>
            <person name="Sun Q."/>
            <person name="Zhou Y."/>
        </authorList>
    </citation>
    <scope>NUCLEOTIDE SEQUENCE</scope>
    <source>
        <strain evidence="2">CGMCC 1.10998</strain>
    </source>
</reference>
<comment type="caution">
    <text evidence="2">The sequence shown here is derived from an EMBL/GenBank/DDBJ whole genome shotgun (WGS) entry which is preliminary data.</text>
</comment>
<reference evidence="2" key="1">
    <citation type="journal article" date="2014" name="Int. J. Syst. Evol. Microbiol.">
        <title>Complete genome sequence of Corynebacterium casei LMG S-19264T (=DSM 44701T), isolated from a smear-ripened cheese.</title>
        <authorList>
            <consortium name="US DOE Joint Genome Institute (JGI-PGF)"/>
            <person name="Walter F."/>
            <person name="Albersmeier A."/>
            <person name="Kalinowski J."/>
            <person name="Ruckert C."/>
        </authorList>
    </citation>
    <scope>NUCLEOTIDE SEQUENCE</scope>
    <source>
        <strain evidence="2">CGMCC 1.10998</strain>
    </source>
</reference>
<dbReference type="PANTHER" id="PTHR37549">
    <property type="entry name" value="LIPOPROTEIN LPRI"/>
    <property type="match status" value="1"/>
</dbReference>
<keyword evidence="3" id="KW-1185">Reference proteome</keyword>
<sequence length="330" mass="36703">MHGRGACSIMLIPFTVPLICMKTPLRSLTATALLLMPFFAHSASFDCHKAATAIEKAICANPKLDKLDQDIADAYGKLLAAADDPYKKRVREAQRDWLKNRKDPRQLETSMQTRLQALRSAIVNEHGLSFLRLQGSERPLYLLSKLPGATAYNQWVDKTWQDASGETSPVEAEALIKNCKSEDECDVDSITRSYAIDFASTEMISVHESVSDYMYRAAHPSNQDSHYNWWLSKAGSIQPADLFSGQAYKKIIEKYARQYVAASMDIKNDGKQSAGDATEPGNWAIARAGLHITGQGYDYQMGRGFVEFDIPWTAFAGMLNPAFSSALKNK</sequence>
<evidence type="ECO:0000313" key="2">
    <source>
        <dbReference type="EMBL" id="GGC95184.1"/>
    </source>
</evidence>
<dbReference type="Pfam" id="PF07007">
    <property type="entry name" value="LprI"/>
    <property type="match status" value="1"/>
</dbReference>
<gene>
    <name evidence="2" type="ORF">GCM10011396_48180</name>
</gene>
<feature type="domain" description="Lysozyme inhibitor LprI-like N-terminal" evidence="1">
    <location>
        <begin position="47"/>
        <end position="116"/>
    </location>
</feature>
<protein>
    <recommendedName>
        <fullName evidence="1">Lysozyme inhibitor LprI-like N-terminal domain-containing protein</fullName>
    </recommendedName>
</protein>
<dbReference type="PANTHER" id="PTHR37549:SF1">
    <property type="entry name" value="LIPOPROTEIN LPRI"/>
    <property type="match status" value="1"/>
</dbReference>
<dbReference type="EMBL" id="BMED01000006">
    <property type="protein sequence ID" value="GGC95184.1"/>
    <property type="molecule type" value="Genomic_DNA"/>
</dbReference>
<organism evidence="2 3">
    <name type="scientific">Undibacterium terreum</name>
    <dbReference type="NCBI Taxonomy" id="1224302"/>
    <lineage>
        <taxon>Bacteria</taxon>
        <taxon>Pseudomonadati</taxon>
        <taxon>Pseudomonadota</taxon>
        <taxon>Betaproteobacteria</taxon>
        <taxon>Burkholderiales</taxon>
        <taxon>Oxalobacteraceae</taxon>
        <taxon>Undibacterium</taxon>
    </lineage>
</organism>
<accession>A0A916V0X4</accession>
<evidence type="ECO:0000313" key="3">
    <source>
        <dbReference type="Proteomes" id="UP000637423"/>
    </source>
</evidence>